<organism evidence="7 8">
    <name type="scientific">Hyphomicrobium album</name>
    <dbReference type="NCBI Taxonomy" id="2665159"/>
    <lineage>
        <taxon>Bacteria</taxon>
        <taxon>Pseudomonadati</taxon>
        <taxon>Pseudomonadota</taxon>
        <taxon>Alphaproteobacteria</taxon>
        <taxon>Hyphomicrobiales</taxon>
        <taxon>Hyphomicrobiaceae</taxon>
        <taxon>Hyphomicrobium</taxon>
    </lineage>
</organism>
<proteinExistence type="inferred from homology"/>
<dbReference type="PANTHER" id="PTHR43774">
    <property type="entry name" value="PEPTIDE METHIONINE SULFOXIDE REDUCTASE"/>
    <property type="match status" value="1"/>
</dbReference>
<evidence type="ECO:0000256" key="4">
    <source>
        <dbReference type="HAMAP-Rule" id="MF_01401"/>
    </source>
</evidence>
<comment type="caution">
    <text evidence="7">The sequence shown here is derived from an EMBL/GenBank/DDBJ whole genome shotgun (WGS) entry which is preliminary data.</text>
</comment>
<comment type="catalytic activity">
    <reaction evidence="2 4">
        <text>L-methionyl-[protein] + [thioredoxin]-disulfide + H2O = L-methionyl-(S)-S-oxide-[protein] + [thioredoxin]-dithiol</text>
        <dbReference type="Rhea" id="RHEA:14217"/>
        <dbReference type="Rhea" id="RHEA-COMP:10698"/>
        <dbReference type="Rhea" id="RHEA-COMP:10700"/>
        <dbReference type="Rhea" id="RHEA-COMP:12313"/>
        <dbReference type="Rhea" id="RHEA-COMP:12315"/>
        <dbReference type="ChEBI" id="CHEBI:15377"/>
        <dbReference type="ChEBI" id="CHEBI:16044"/>
        <dbReference type="ChEBI" id="CHEBI:29950"/>
        <dbReference type="ChEBI" id="CHEBI:44120"/>
        <dbReference type="ChEBI" id="CHEBI:50058"/>
        <dbReference type="EC" id="1.8.4.11"/>
    </reaction>
</comment>
<reference evidence="7 8" key="1">
    <citation type="submission" date="2019-11" db="EMBL/GenBank/DDBJ databases">
        <title>Identification of a novel strain.</title>
        <authorList>
            <person name="Xu Q."/>
            <person name="Wang G."/>
        </authorList>
    </citation>
    <scope>NUCLEOTIDE SEQUENCE [LARGE SCALE GENOMIC DNA]</scope>
    <source>
        <strain evidence="8">xq</strain>
    </source>
</reference>
<dbReference type="Gene3D" id="3.30.1060.10">
    <property type="entry name" value="Peptide methionine sulphoxide reductase MsrA"/>
    <property type="match status" value="1"/>
</dbReference>
<feature type="chain" id="PRO_5026282020" description="Peptide methionine sulfoxide reductase MsrA" evidence="5">
    <location>
        <begin position="20"/>
        <end position="220"/>
    </location>
</feature>
<dbReference type="NCBIfam" id="TIGR00401">
    <property type="entry name" value="msrA"/>
    <property type="match status" value="1"/>
</dbReference>
<feature type="domain" description="Peptide methionine sulphoxide reductase MsrA" evidence="6">
    <location>
        <begin position="45"/>
        <end position="195"/>
    </location>
</feature>
<evidence type="ECO:0000256" key="2">
    <source>
        <dbReference type="ARBA" id="ARBA00047806"/>
    </source>
</evidence>
<evidence type="ECO:0000313" key="8">
    <source>
        <dbReference type="Proteomes" id="UP000440694"/>
    </source>
</evidence>
<dbReference type="EC" id="1.8.4.11" evidence="4"/>
<dbReference type="InterPro" id="IPR002569">
    <property type="entry name" value="Met_Sox_Rdtase_MsrA_dom"/>
</dbReference>
<dbReference type="RefSeq" id="WP_154740498.1">
    <property type="nucleotide sequence ID" value="NZ_WMBQ01000002.1"/>
</dbReference>
<comment type="similarity">
    <text evidence="4">Belongs to the MsrA Met sulfoxide reductase family.</text>
</comment>
<keyword evidence="8" id="KW-1185">Reference proteome</keyword>
<dbReference type="SUPFAM" id="SSF55068">
    <property type="entry name" value="Peptide methionine sulfoxide reductase"/>
    <property type="match status" value="1"/>
</dbReference>
<dbReference type="HAMAP" id="MF_01401">
    <property type="entry name" value="MsrA"/>
    <property type="match status" value="1"/>
</dbReference>
<keyword evidence="5" id="KW-0732">Signal</keyword>
<dbReference type="EMBL" id="WMBQ01000002">
    <property type="protein sequence ID" value="MTD96019.1"/>
    <property type="molecule type" value="Genomic_DNA"/>
</dbReference>
<dbReference type="PANTHER" id="PTHR43774:SF1">
    <property type="entry name" value="PEPTIDE METHIONINE SULFOXIDE REDUCTASE MSRA 2"/>
    <property type="match status" value="1"/>
</dbReference>
<evidence type="ECO:0000256" key="5">
    <source>
        <dbReference type="SAM" id="SignalP"/>
    </source>
</evidence>
<feature type="signal peptide" evidence="5">
    <location>
        <begin position="1"/>
        <end position="19"/>
    </location>
</feature>
<dbReference type="AlphaFoldDB" id="A0A6I3KNH2"/>
<protein>
    <recommendedName>
        <fullName evidence="4">Peptide methionine sulfoxide reductase MsrA</fullName>
        <shortName evidence="4">Protein-methionine-S-oxide reductase</shortName>
        <ecNumber evidence="4">1.8.4.11</ecNumber>
    </recommendedName>
    <alternativeName>
        <fullName evidence="4">Peptide-methionine (S)-S-oxide reductase</fullName>
        <shortName evidence="4">Peptide Met(O) reductase</shortName>
    </alternativeName>
</protein>
<evidence type="ECO:0000259" key="6">
    <source>
        <dbReference type="Pfam" id="PF01625"/>
    </source>
</evidence>
<evidence type="ECO:0000256" key="1">
    <source>
        <dbReference type="ARBA" id="ARBA00023002"/>
    </source>
</evidence>
<comment type="function">
    <text evidence="4">Has an important function as a repair enzyme for proteins that have been inactivated by oxidation. Catalyzes the reversible oxidation-reduction of methionine sulfoxide in proteins to methionine.</text>
</comment>
<comment type="catalytic activity">
    <reaction evidence="3 4">
        <text>[thioredoxin]-disulfide + L-methionine + H2O = L-methionine (S)-S-oxide + [thioredoxin]-dithiol</text>
        <dbReference type="Rhea" id="RHEA:19993"/>
        <dbReference type="Rhea" id="RHEA-COMP:10698"/>
        <dbReference type="Rhea" id="RHEA-COMP:10700"/>
        <dbReference type="ChEBI" id="CHEBI:15377"/>
        <dbReference type="ChEBI" id="CHEBI:29950"/>
        <dbReference type="ChEBI" id="CHEBI:50058"/>
        <dbReference type="ChEBI" id="CHEBI:57844"/>
        <dbReference type="ChEBI" id="CHEBI:58772"/>
        <dbReference type="EC" id="1.8.4.11"/>
    </reaction>
</comment>
<accession>A0A6I3KNH2</accession>
<dbReference type="Proteomes" id="UP000440694">
    <property type="component" value="Unassembled WGS sequence"/>
</dbReference>
<dbReference type="InterPro" id="IPR036509">
    <property type="entry name" value="Met_Sox_Rdtase_MsrA_sf"/>
</dbReference>
<evidence type="ECO:0000256" key="3">
    <source>
        <dbReference type="ARBA" id="ARBA00048782"/>
    </source>
</evidence>
<gene>
    <name evidence="4 7" type="primary">msrA</name>
    <name evidence="7" type="ORF">GIW81_16895</name>
</gene>
<feature type="active site" evidence="4">
    <location>
        <position position="51"/>
    </location>
</feature>
<evidence type="ECO:0000313" key="7">
    <source>
        <dbReference type="EMBL" id="MTD96019.1"/>
    </source>
</evidence>
<dbReference type="Pfam" id="PF01625">
    <property type="entry name" value="PMSR"/>
    <property type="match status" value="1"/>
</dbReference>
<name>A0A6I3KNH2_9HYPH</name>
<sequence length="220" mass="23805">MQRLAVAIATAIVAISALALTQPLYSASPAAPAQQSSVPPGMEVATFAGGCFWSMEYAFDKAPGVVQTVSGFMGGRTPNPTYAQVSHGNTGHAESVQVTFDPKVISYPQLVDHYWHNVDLLDAGGQFCDRGEEYRPVIFVGTPEQRRAAEQSKAVLDASHRFSTPIAVTIADAGPFTPAEDYHQNFHNTNTAHYKRYRAGCGHDRRLKELWGSQADAAAH</sequence>
<dbReference type="GO" id="GO:0008113">
    <property type="term" value="F:peptide-methionine (S)-S-oxide reductase activity"/>
    <property type="evidence" value="ECO:0007669"/>
    <property type="project" value="UniProtKB-UniRule"/>
</dbReference>
<keyword evidence="1 4" id="KW-0560">Oxidoreductase</keyword>